<gene>
    <name evidence="2" type="ORF">BKA67DRAFT_655693</name>
</gene>
<keyword evidence="1" id="KW-0812">Transmembrane</keyword>
<feature type="transmembrane region" description="Helical" evidence="1">
    <location>
        <begin position="42"/>
        <end position="62"/>
    </location>
</feature>
<keyword evidence="1" id="KW-0472">Membrane</keyword>
<sequence length="176" mass="19474">MSIAAFRKSPEHEDLARLAEEHLKHDLEPSDREVLQKAAGKVSLPATIGTLVGLGLGVYAAFRLRKARLSMFNAFRATEKPTHVVFAGGRTEAVPDITPYLRPTRLGDWATYIFFGMGGSIVFGELGFLLGTWSAARTIASDPARKKRIETAYRKFKADYLRQEAKRLDEGGSVFS</sequence>
<dbReference type="GeneID" id="70135698"/>
<comment type="caution">
    <text evidence="2">The sequence shown here is derived from an EMBL/GenBank/DDBJ whole genome shotgun (WGS) entry which is preliminary data.</text>
</comment>
<proteinExistence type="predicted"/>
<name>A0A9P8USK2_9PEZI</name>
<evidence type="ECO:0000313" key="3">
    <source>
        <dbReference type="Proteomes" id="UP000758603"/>
    </source>
</evidence>
<protein>
    <recommendedName>
        <fullName evidence="4">Transmembrane protein</fullName>
    </recommendedName>
</protein>
<dbReference type="AlphaFoldDB" id="A0A9P8USK2"/>
<keyword evidence="1" id="KW-1133">Transmembrane helix</keyword>
<dbReference type="RefSeq" id="XP_045961655.1">
    <property type="nucleotide sequence ID" value="XM_046106807.1"/>
</dbReference>
<evidence type="ECO:0000256" key="1">
    <source>
        <dbReference type="SAM" id="Phobius"/>
    </source>
</evidence>
<dbReference type="EMBL" id="JAGPXC010000002">
    <property type="protein sequence ID" value="KAH6657421.1"/>
    <property type="molecule type" value="Genomic_DNA"/>
</dbReference>
<reference evidence="2" key="1">
    <citation type="journal article" date="2021" name="Nat. Commun.">
        <title>Genetic determinants of endophytism in the Arabidopsis root mycobiome.</title>
        <authorList>
            <person name="Mesny F."/>
            <person name="Miyauchi S."/>
            <person name="Thiergart T."/>
            <person name="Pickel B."/>
            <person name="Atanasova L."/>
            <person name="Karlsson M."/>
            <person name="Huettel B."/>
            <person name="Barry K.W."/>
            <person name="Haridas S."/>
            <person name="Chen C."/>
            <person name="Bauer D."/>
            <person name="Andreopoulos W."/>
            <person name="Pangilinan J."/>
            <person name="LaButti K."/>
            <person name="Riley R."/>
            <person name="Lipzen A."/>
            <person name="Clum A."/>
            <person name="Drula E."/>
            <person name="Henrissat B."/>
            <person name="Kohler A."/>
            <person name="Grigoriev I.V."/>
            <person name="Martin F.M."/>
            <person name="Hacquard S."/>
        </authorList>
    </citation>
    <scope>NUCLEOTIDE SEQUENCE</scope>
    <source>
        <strain evidence="2">MPI-SDFR-AT-0073</strain>
    </source>
</reference>
<feature type="transmembrane region" description="Helical" evidence="1">
    <location>
        <begin position="109"/>
        <end position="136"/>
    </location>
</feature>
<keyword evidence="3" id="KW-1185">Reference proteome</keyword>
<evidence type="ECO:0008006" key="4">
    <source>
        <dbReference type="Google" id="ProtNLM"/>
    </source>
</evidence>
<evidence type="ECO:0000313" key="2">
    <source>
        <dbReference type="EMBL" id="KAH6657421.1"/>
    </source>
</evidence>
<organism evidence="2 3">
    <name type="scientific">Truncatella angustata</name>
    <dbReference type="NCBI Taxonomy" id="152316"/>
    <lineage>
        <taxon>Eukaryota</taxon>
        <taxon>Fungi</taxon>
        <taxon>Dikarya</taxon>
        <taxon>Ascomycota</taxon>
        <taxon>Pezizomycotina</taxon>
        <taxon>Sordariomycetes</taxon>
        <taxon>Xylariomycetidae</taxon>
        <taxon>Amphisphaeriales</taxon>
        <taxon>Sporocadaceae</taxon>
        <taxon>Truncatella</taxon>
    </lineage>
</organism>
<dbReference type="Proteomes" id="UP000758603">
    <property type="component" value="Unassembled WGS sequence"/>
</dbReference>
<dbReference type="OrthoDB" id="3365267at2759"/>
<accession>A0A9P8USK2</accession>